<proteinExistence type="inferred from homology"/>
<evidence type="ECO:0000256" key="1">
    <source>
        <dbReference type="ARBA" id="ARBA00001933"/>
    </source>
</evidence>
<comment type="subunit">
    <text evidence="5 12">Homodimer.</text>
</comment>
<dbReference type="HAMAP" id="MF_01023">
    <property type="entry name" value="HisC_aminotrans_2"/>
    <property type="match status" value="1"/>
</dbReference>
<dbReference type="SUPFAM" id="SSF53383">
    <property type="entry name" value="PLP-dependent transferases"/>
    <property type="match status" value="1"/>
</dbReference>
<dbReference type="Pfam" id="PF00155">
    <property type="entry name" value="Aminotran_1_2"/>
    <property type="match status" value="1"/>
</dbReference>
<dbReference type="OrthoDB" id="9813612at2"/>
<feature type="domain" description="Aminotransferase class I/classII large" evidence="13">
    <location>
        <begin position="45"/>
        <end position="343"/>
    </location>
</feature>
<dbReference type="InterPro" id="IPR015421">
    <property type="entry name" value="PyrdxlP-dep_Trfase_major"/>
</dbReference>
<evidence type="ECO:0000256" key="4">
    <source>
        <dbReference type="ARBA" id="ARBA00007970"/>
    </source>
</evidence>
<dbReference type="PROSITE" id="PS00599">
    <property type="entry name" value="AA_TRANSFER_CLASS_2"/>
    <property type="match status" value="1"/>
</dbReference>
<keyword evidence="8 12" id="KW-0808">Transferase</keyword>
<evidence type="ECO:0000256" key="10">
    <source>
        <dbReference type="ARBA" id="ARBA00023102"/>
    </source>
</evidence>
<evidence type="ECO:0000256" key="8">
    <source>
        <dbReference type="ARBA" id="ARBA00022679"/>
    </source>
</evidence>
<evidence type="ECO:0000256" key="11">
    <source>
        <dbReference type="ARBA" id="ARBA00047481"/>
    </source>
</evidence>
<evidence type="ECO:0000313" key="15">
    <source>
        <dbReference type="EMBL" id="PKD15978.1"/>
    </source>
</evidence>
<evidence type="ECO:0000313" key="17">
    <source>
        <dbReference type="Proteomes" id="UP000232533"/>
    </source>
</evidence>
<keyword evidence="7 12" id="KW-0028">Amino-acid biosynthesis</keyword>
<comment type="pathway">
    <text evidence="3">Lipid metabolism.</text>
</comment>
<dbReference type="EMBL" id="MJBR01000050">
    <property type="protein sequence ID" value="OEY71449.1"/>
    <property type="molecule type" value="Genomic_DNA"/>
</dbReference>
<dbReference type="EMBL" id="LKTR01000056">
    <property type="protein sequence ID" value="PKD15978.1"/>
    <property type="molecule type" value="Genomic_DNA"/>
</dbReference>
<keyword evidence="16" id="KW-1185">Reference proteome</keyword>
<evidence type="ECO:0000256" key="2">
    <source>
        <dbReference type="ARBA" id="ARBA00005011"/>
    </source>
</evidence>
<dbReference type="NCBIfam" id="TIGR01141">
    <property type="entry name" value="hisC"/>
    <property type="match status" value="1"/>
</dbReference>
<dbReference type="InterPro" id="IPR015422">
    <property type="entry name" value="PyrdxlP-dep_Trfase_small"/>
</dbReference>
<protein>
    <recommendedName>
        <fullName evidence="12">Histidinol-phosphate aminotransferase</fullName>
        <ecNumber evidence="12">2.6.1.9</ecNumber>
    </recommendedName>
    <alternativeName>
        <fullName evidence="12">Imidazole acetol-phosphate transaminase</fullName>
    </alternativeName>
</protein>
<dbReference type="GO" id="GO:0030170">
    <property type="term" value="F:pyridoxal phosphate binding"/>
    <property type="evidence" value="ECO:0007669"/>
    <property type="project" value="InterPro"/>
</dbReference>
<evidence type="ECO:0000256" key="5">
    <source>
        <dbReference type="ARBA" id="ARBA00011738"/>
    </source>
</evidence>
<comment type="catalytic activity">
    <reaction evidence="11 12">
        <text>L-histidinol phosphate + 2-oxoglutarate = 3-(imidazol-4-yl)-2-oxopropyl phosphate + L-glutamate</text>
        <dbReference type="Rhea" id="RHEA:23744"/>
        <dbReference type="ChEBI" id="CHEBI:16810"/>
        <dbReference type="ChEBI" id="CHEBI:29985"/>
        <dbReference type="ChEBI" id="CHEBI:57766"/>
        <dbReference type="ChEBI" id="CHEBI:57980"/>
        <dbReference type="EC" id="2.6.1.9"/>
    </reaction>
</comment>
<dbReference type="EC" id="2.6.1.9" evidence="12"/>
<dbReference type="Gene3D" id="3.90.1150.10">
    <property type="entry name" value="Aspartate Aminotransferase, domain 1"/>
    <property type="match status" value="1"/>
</dbReference>
<dbReference type="GO" id="GO:0004400">
    <property type="term" value="F:histidinol-phosphate transaminase activity"/>
    <property type="evidence" value="ECO:0007669"/>
    <property type="project" value="UniProtKB-UniRule"/>
</dbReference>
<keyword evidence="10 12" id="KW-0368">Histidine biosynthesis</keyword>
<evidence type="ECO:0000256" key="12">
    <source>
        <dbReference type="HAMAP-Rule" id="MF_01023"/>
    </source>
</evidence>
<comment type="caution">
    <text evidence="15">The sequence shown here is derived from an EMBL/GenBank/DDBJ whole genome shotgun (WGS) entry which is preliminary data.</text>
</comment>
<dbReference type="PANTHER" id="PTHR42885:SF2">
    <property type="entry name" value="HISTIDINOL-PHOSPHATE AMINOTRANSFERASE"/>
    <property type="match status" value="1"/>
</dbReference>
<dbReference type="UniPathway" id="UPA00031">
    <property type="reaction ID" value="UER00012"/>
</dbReference>
<dbReference type="Proteomes" id="UP000232533">
    <property type="component" value="Unassembled WGS sequence"/>
</dbReference>
<keyword evidence="6 12" id="KW-0032">Aminotransferase</keyword>
<reference evidence="14 16" key="2">
    <citation type="submission" date="2016-09" db="EMBL/GenBank/DDBJ databases">
        <title>Genome Sequence of Salegentibacter salarius,Isolated from a Marine Solar Saltern of the Yellow Sea in South Korea.</title>
        <authorList>
            <person name="Zheng Q."/>
            <person name="Liu Y."/>
        </authorList>
    </citation>
    <scope>NUCLEOTIDE SEQUENCE [LARGE SCALE GENOMIC DNA]</scope>
    <source>
        <strain evidence="14 16">KCTC 12974</strain>
    </source>
</reference>
<dbReference type="InterPro" id="IPR004839">
    <property type="entry name" value="Aminotransferase_I/II_large"/>
</dbReference>
<evidence type="ECO:0000313" key="16">
    <source>
        <dbReference type="Proteomes" id="UP000176009"/>
    </source>
</evidence>
<comment type="similarity">
    <text evidence="4 12">Belongs to the class-II pyridoxal-phosphate-dependent aminotransferase family. Histidinol-phosphate aminotransferase subfamily.</text>
</comment>
<dbReference type="CDD" id="cd00609">
    <property type="entry name" value="AAT_like"/>
    <property type="match status" value="1"/>
</dbReference>
<dbReference type="RefSeq" id="WP_070055316.1">
    <property type="nucleotide sequence ID" value="NZ_FVZF01000007.1"/>
</dbReference>
<dbReference type="GO" id="GO:0000105">
    <property type="term" value="P:L-histidine biosynthetic process"/>
    <property type="evidence" value="ECO:0007669"/>
    <property type="project" value="UniProtKB-UniRule"/>
</dbReference>
<evidence type="ECO:0000259" key="13">
    <source>
        <dbReference type="Pfam" id="PF00155"/>
    </source>
</evidence>
<dbReference type="PANTHER" id="PTHR42885">
    <property type="entry name" value="HISTIDINOL-PHOSPHATE AMINOTRANSFERASE-RELATED"/>
    <property type="match status" value="1"/>
</dbReference>
<evidence type="ECO:0000256" key="6">
    <source>
        <dbReference type="ARBA" id="ARBA00022576"/>
    </source>
</evidence>
<feature type="modified residue" description="N6-(pyridoxal phosphate)lysine" evidence="12">
    <location>
        <position position="209"/>
    </location>
</feature>
<dbReference type="InterPro" id="IPR015424">
    <property type="entry name" value="PyrdxlP-dep_Trfase"/>
</dbReference>
<name>A0A2N0TMS2_9FLAO</name>
<evidence type="ECO:0000256" key="3">
    <source>
        <dbReference type="ARBA" id="ARBA00005189"/>
    </source>
</evidence>
<comment type="pathway">
    <text evidence="2 12">Amino-acid biosynthesis; L-histidine biosynthesis; L-histidine from 5-phospho-alpha-D-ribose 1-diphosphate: step 7/9.</text>
</comment>
<dbReference type="InterPro" id="IPR005861">
    <property type="entry name" value="HisP_aminotrans"/>
</dbReference>
<gene>
    <name evidence="12" type="primary">hisC</name>
    <name evidence="15" type="ORF">APR40_05965</name>
    <name evidence="14" type="ORF">BHS39_05970</name>
</gene>
<dbReference type="AlphaFoldDB" id="A0A2N0TMS2"/>
<dbReference type="Proteomes" id="UP000176009">
    <property type="component" value="Unassembled WGS sequence"/>
</dbReference>
<organism evidence="15 17">
    <name type="scientific">Salegentibacter salarius</name>
    <dbReference type="NCBI Taxonomy" id="435906"/>
    <lineage>
        <taxon>Bacteria</taxon>
        <taxon>Pseudomonadati</taxon>
        <taxon>Bacteroidota</taxon>
        <taxon>Flavobacteriia</taxon>
        <taxon>Flavobacteriales</taxon>
        <taxon>Flavobacteriaceae</taxon>
        <taxon>Salegentibacter</taxon>
    </lineage>
</organism>
<reference evidence="15 17" key="1">
    <citation type="submission" date="2015-10" db="EMBL/GenBank/DDBJ databases">
        <title>Draft genome sequence of Salegentibacter salinarum KCTC 12975.</title>
        <authorList>
            <person name="Lin W."/>
            <person name="Zheng Q."/>
        </authorList>
    </citation>
    <scope>NUCLEOTIDE SEQUENCE [LARGE SCALE GENOMIC DNA]</scope>
    <source>
        <strain evidence="15 17">KCTC 12974</strain>
    </source>
</reference>
<evidence type="ECO:0000256" key="7">
    <source>
        <dbReference type="ARBA" id="ARBA00022605"/>
    </source>
</evidence>
<comment type="cofactor">
    <cofactor evidence="1 12">
        <name>pyridoxal 5'-phosphate</name>
        <dbReference type="ChEBI" id="CHEBI:597326"/>
    </cofactor>
</comment>
<accession>A0A2N0TMS2</accession>
<dbReference type="InterPro" id="IPR001917">
    <property type="entry name" value="Aminotrans_II_pyridoxalP_BS"/>
</dbReference>
<evidence type="ECO:0000256" key="9">
    <source>
        <dbReference type="ARBA" id="ARBA00022898"/>
    </source>
</evidence>
<dbReference type="Gene3D" id="3.40.640.10">
    <property type="entry name" value="Type I PLP-dependent aspartate aminotransferase-like (Major domain)"/>
    <property type="match status" value="1"/>
</dbReference>
<evidence type="ECO:0000313" key="14">
    <source>
        <dbReference type="EMBL" id="OEY71449.1"/>
    </source>
</evidence>
<keyword evidence="9 12" id="KW-0663">Pyridoxal phosphate</keyword>
<sequence length="348" mass="39626">MKEFNINKLVRPNVAGLKPYSSARDEYQSTGSEMVFLDANENPFQTDVNRYPDPQQRSLKAELAKIKNVLTEHILLGNGSDEVLDLLFRAFCEPGKDNIITLPPTYGMYKVLANINNIENREILLNADFEPNVEEVLNSVDQNTKMIFLCSPNNPTGNSFSEEKIIHILENFNGIVIIDEAYIDFSNEESWLNKKEQYSNLVITQTLSKAYGMAGIRLGICYASVEIIEILNKIKPPYNVNELTQLRALDRVLNKEVVDLEIADLLKQRALLSKALVEVNFIEKIYPSDANFILVKVDDANKRYDQLLEKGIVIRNRTTQPLCENTLRFTVGTGEENYKLLEVLKDID</sequence>